<comment type="caution">
    <text evidence="2">The sequence shown here is derived from an EMBL/GenBank/DDBJ whole genome shotgun (WGS) entry which is preliminary data.</text>
</comment>
<dbReference type="PANTHER" id="PTHR38011:SF11">
    <property type="entry name" value="2,5-DIAMINO-6-RIBOSYLAMINO-4(3H)-PYRIMIDINONE 5'-PHOSPHATE REDUCTASE"/>
    <property type="match status" value="1"/>
</dbReference>
<name>A0A537KY29_9BACT</name>
<dbReference type="GO" id="GO:0008703">
    <property type="term" value="F:5-amino-6-(5-phosphoribosylamino)uracil reductase activity"/>
    <property type="evidence" value="ECO:0007669"/>
    <property type="project" value="InterPro"/>
</dbReference>
<dbReference type="Gene3D" id="3.40.430.10">
    <property type="entry name" value="Dihydrofolate Reductase, subunit A"/>
    <property type="match status" value="1"/>
</dbReference>
<dbReference type="EMBL" id="VBAL01000112">
    <property type="protein sequence ID" value="TMJ00643.1"/>
    <property type="molecule type" value="Genomic_DNA"/>
</dbReference>
<dbReference type="GO" id="GO:0009231">
    <property type="term" value="P:riboflavin biosynthetic process"/>
    <property type="evidence" value="ECO:0007669"/>
    <property type="project" value="InterPro"/>
</dbReference>
<sequence length="182" mass="20817">MRKVIMWNMVTLDGFFEGPKSWDIDWHEYVWGEELEQLSIEQSKSVGMLLFGRVTYQGMASYWSSATGEVAEFMNRIPKVVFSRTLERAEWSNTRLVRANAEEEVARLKQQPGKDLFIFGSANLSSMLMRHGLIDEYRLGLNPLILGAGNPLFKPSPDRMKLKLLEARPLKSGVVILRYATS</sequence>
<dbReference type="Pfam" id="PF01872">
    <property type="entry name" value="RibD_C"/>
    <property type="match status" value="1"/>
</dbReference>
<accession>A0A537KY29</accession>
<dbReference type="InterPro" id="IPR024072">
    <property type="entry name" value="DHFR-like_dom_sf"/>
</dbReference>
<dbReference type="InterPro" id="IPR050765">
    <property type="entry name" value="Riboflavin_Biosynth_HTPR"/>
</dbReference>
<evidence type="ECO:0000259" key="1">
    <source>
        <dbReference type="Pfam" id="PF01872"/>
    </source>
</evidence>
<proteinExistence type="predicted"/>
<dbReference type="AlphaFoldDB" id="A0A537KY29"/>
<dbReference type="SUPFAM" id="SSF53597">
    <property type="entry name" value="Dihydrofolate reductase-like"/>
    <property type="match status" value="1"/>
</dbReference>
<gene>
    <name evidence="2" type="ORF">E6H01_08650</name>
</gene>
<dbReference type="PANTHER" id="PTHR38011">
    <property type="entry name" value="DIHYDROFOLATE REDUCTASE FAMILY PROTEIN (AFU_ORTHOLOGUE AFUA_8G06820)"/>
    <property type="match status" value="1"/>
</dbReference>
<organism evidence="2 3">
    <name type="scientific">Candidatus Segetimicrobium genomatis</name>
    <dbReference type="NCBI Taxonomy" id="2569760"/>
    <lineage>
        <taxon>Bacteria</taxon>
        <taxon>Bacillati</taxon>
        <taxon>Candidatus Sysuimicrobiota</taxon>
        <taxon>Candidatus Sysuimicrobiia</taxon>
        <taxon>Candidatus Sysuimicrobiales</taxon>
        <taxon>Candidatus Segetimicrobiaceae</taxon>
        <taxon>Candidatus Segetimicrobium</taxon>
    </lineage>
</organism>
<reference evidence="2 3" key="1">
    <citation type="journal article" date="2019" name="Nat. Microbiol.">
        <title>Mediterranean grassland soil C-N compound turnover is dependent on rainfall and depth, and is mediated by genomically divergent microorganisms.</title>
        <authorList>
            <person name="Diamond S."/>
            <person name="Andeer P.F."/>
            <person name="Li Z."/>
            <person name="Crits-Christoph A."/>
            <person name="Burstein D."/>
            <person name="Anantharaman K."/>
            <person name="Lane K.R."/>
            <person name="Thomas B.C."/>
            <person name="Pan C."/>
            <person name="Northen T.R."/>
            <person name="Banfield J.F."/>
        </authorList>
    </citation>
    <scope>NUCLEOTIDE SEQUENCE [LARGE SCALE GENOMIC DNA]</scope>
    <source>
        <strain evidence="2">NP_4</strain>
    </source>
</reference>
<protein>
    <submittedName>
        <fullName evidence="2">Dihydrofolate reductase</fullName>
    </submittedName>
</protein>
<evidence type="ECO:0000313" key="2">
    <source>
        <dbReference type="EMBL" id="TMJ00643.1"/>
    </source>
</evidence>
<dbReference type="Proteomes" id="UP000319353">
    <property type="component" value="Unassembled WGS sequence"/>
</dbReference>
<feature type="domain" description="Bacterial bifunctional deaminase-reductase C-terminal" evidence="1">
    <location>
        <begin position="2"/>
        <end position="175"/>
    </location>
</feature>
<dbReference type="InterPro" id="IPR002734">
    <property type="entry name" value="RibDG_C"/>
</dbReference>
<evidence type="ECO:0000313" key="3">
    <source>
        <dbReference type="Proteomes" id="UP000319353"/>
    </source>
</evidence>